<evidence type="ECO:0000313" key="1">
    <source>
        <dbReference type="WBParaSite" id="HPLM_0000422701-mRNA-1"/>
    </source>
</evidence>
<accession>A0A158QKA6</accession>
<dbReference type="AlphaFoldDB" id="A0A158QKA6"/>
<protein>
    <submittedName>
        <fullName evidence="1">Uncharacterized protein</fullName>
    </submittedName>
</protein>
<dbReference type="WBParaSite" id="HPLM_0000422701-mRNA-1">
    <property type="protein sequence ID" value="HPLM_0000422701-mRNA-1"/>
    <property type="gene ID" value="HPLM_0000422701"/>
</dbReference>
<proteinExistence type="predicted"/>
<reference evidence="1" key="1">
    <citation type="submission" date="2016-04" db="UniProtKB">
        <authorList>
            <consortium name="WormBaseParasite"/>
        </authorList>
    </citation>
    <scope>IDENTIFICATION</scope>
</reference>
<sequence length="60" mass="7253">LIAYSIQRRLFTGWARMISSPYRIHFLKARTIEACTMSREGFKNVEIRITFDCVEWLNRR</sequence>
<organism evidence="1">
    <name type="scientific">Haemonchus placei</name>
    <name type="common">Barber's pole worm</name>
    <dbReference type="NCBI Taxonomy" id="6290"/>
    <lineage>
        <taxon>Eukaryota</taxon>
        <taxon>Metazoa</taxon>
        <taxon>Ecdysozoa</taxon>
        <taxon>Nematoda</taxon>
        <taxon>Chromadorea</taxon>
        <taxon>Rhabditida</taxon>
        <taxon>Rhabditina</taxon>
        <taxon>Rhabditomorpha</taxon>
        <taxon>Strongyloidea</taxon>
        <taxon>Trichostrongylidae</taxon>
        <taxon>Haemonchus</taxon>
    </lineage>
</organism>
<name>A0A158QKA6_HAEPC</name>